<reference evidence="5 6" key="1">
    <citation type="submission" date="2020-07" db="EMBL/GenBank/DDBJ databases">
        <authorList>
            <person name="Zhuang K."/>
            <person name="Ran Y."/>
        </authorList>
    </citation>
    <scope>NUCLEOTIDE SEQUENCE [LARGE SCALE GENOMIC DNA]</scope>
    <source>
        <strain evidence="5 6">WCH-YHL-001</strain>
    </source>
</reference>
<dbReference type="InterPro" id="IPR051448">
    <property type="entry name" value="CdaR-like_regulators"/>
</dbReference>
<dbReference type="AlphaFoldDB" id="A0A7D6VE26"/>
<sequence>MLRPIARELGRSAPQLTSEAVERMRAELPALFPDAQAVQESAASILAHVLQLVETIERASDPRRFELPEPGLSLIRSRVRRGIPPSEIMRLYRMAQERVWQWMLVRITAAARDSADLATALELATGWLFAYTDGAMIRAEHTYQFEREDWMRSAAAAHAAAIADILAERERDAARASSRLRYDLNRHHIAVVLWLDSDRDGGDPQGLLGTAFGELARRLGAETTFTHHRGALLLAGWASRREPFGSGIFEDLGRAERLPEGVRAAVGETGHGLTGFRRGHLDAEHARRVATLIGARAETVTRYRDVAVAALCTVDREHARVFVSRVLGPLAASDENTYRLATTLAVYLEENRSRRRAADRLTVHPNTVSYRVQQAESILGRSADTGVLELQVALAMLPTLAAPDLASAPDL</sequence>
<dbReference type="Pfam" id="PF13556">
    <property type="entry name" value="HTH_30"/>
    <property type="match status" value="1"/>
</dbReference>
<dbReference type="EMBL" id="CP059399">
    <property type="protein sequence ID" value="QLY34281.1"/>
    <property type="molecule type" value="Genomic_DNA"/>
</dbReference>
<evidence type="ECO:0000313" key="6">
    <source>
        <dbReference type="Proteomes" id="UP000515512"/>
    </source>
</evidence>
<feature type="domain" description="RsbT co-antagonist protein RsbRD N-terminal" evidence="3">
    <location>
        <begin position="14"/>
        <end position="156"/>
    </location>
</feature>
<keyword evidence="6" id="KW-1185">Reference proteome</keyword>
<evidence type="ECO:0000259" key="4">
    <source>
        <dbReference type="Pfam" id="PF17853"/>
    </source>
</evidence>
<dbReference type="InterPro" id="IPR042070">
    <property type="entry name" value="PucR_C-HTH_sf"/>
</dbReference>
<gene>
    <name evidence="5" type="ORF">H0264_11000</name>
</gene>
<evidence type="ECO:0000259" key="3">
    <source>
        <dbReference type="Pfam" id="PF14361"/>
    </source>
</evidence>
<dbReference type="InterPro" id="IPR025736">
    <property type="entry name" value="PucR_C-HTH_dom"/>
</dbReference>
<dbReference type="Pfam" id="PF17853">
    <property type="entry name" value="GGDEF_2"/>
    <property type="match status" value="1"/>
</dbReference>
<accession>A0A7D6VE26</accession>
<evidence type="ECO:0000256" key="1">
    <source>
        <dbReference type="ARBA" id="ARBA00006754"/>
    </source>
</evidence>
<dbReference type="PANTHER" id="PTHR33744:SF1">
    <property type="entry name" value="DNA-BINDING TRANSCRIPTIONAL ACTIVATOR ADER"/>
    <property type="match status" value="1"/>
</dbReference>
<feature type="domain" description="CdaR GGDEF-like" evidence="4">
    <location>
        <begin position="170"/>
        <end position="289"/>
    </location>
</feature>
<protein>
    <submittedName>
        <fullName evidence="5">Helix-turn-helix domain-containing protein</fullName>
    </submittedName>
</protein>
<name>A0A7D6VE26_9NOCA</name>
<comment type="similarity">
    <text evidence="1">Belongs to the CdaR family.</text>
</comment>
<feature type="domain" description="PucR C-terminal helix-turn-helix" evidence="2">
    <location>
        <begin position="340"/>
        <end position="395"/>
    </location>
</feature>
<evidence type="ECO:0000259" key="2">
    <source>
        <dbReference type="Pfam" id="PF13556"/>
    </source>
</evidence>
<dbReference type="Proteomes" id="UP000515512">
    <property type="component" value="Chromosome"/>
</dbReference>
<dbReference type="InterPro" id="IPR025751">
    <property type="entry name" value="RsbRD_N_dom"/>
</dbReference>
<dbReference type="Pfam" id="PF14361">
    <property type="entry name" value="RsbRD_N"/>
    <property type="match status" value="1"/>
</dbReference>
<dbReference type="Gene3D" id="1.10.10.2840">
    <property type="entry name" value="PucR C-terminal helix-turn-helix domain"/>
    <property type="match status" value="1"/>
</dbReference>
<proteinExistence type="inferred from homology"/>
<dbReference type="KEGG" id="nhu:H0264_11000"/>
<dbReference type="PANTHER" id="PTHR33744">
    <property type="entry name" value="CARBOHYDRATE DIACID REGULATOR"/>
    <property type="match status" value="1"/>
</dbReference>
<dbReference type="InterPro" id="IPR041522">
    <property type="entry name" value="CdaR_GGDEF"/>
</dbReference>
<evidence type="ECO:0000313" key="5">
    <source>
        <dbReference type="EMBL" id="QLY34281.1"/>
    </source>
</evidence>
<organism evidence="5 6">
    <name type="scientific">Nocardia huaxiensis</name>
    <dbReference type="NCBI Taxonomy" id="2755382"/>
    <lineage>
        <taxon>Bacteria</taxon>
        <taxon>Bacillati</taxon>
        <taxon>Actinomycetota</taxon>
        <taxon>Actinomycetes</taxon>
        <taxon>Mycobacteriales</taxon>
        <taxon>Nocardiaceae</taxon>
        <taxon>Nocardia</taxon>
    </lineage>
</organism>